<dbReference type="AlphaFoldDB" id="A0A163DJH2"/>
<evidence type="ECO:0000256" key="2">
    <source>
        <dbReference type="ARBA" id="ARBA00023002"/>
    </source>
</evidence>
<evidence type="ECO:0000259" key="4">
    <source>
        <dbReference type="SMART" id="SM00822"/>
    </source>
</evidence>
<dbReference type="SUPFAM" id="SSF51735">
    <property type="entry name" value="NAD(P)-binding Rossmann-fold domains"/>
    <property type="match status" value="1"/>
</dbReference>
<dbReference type="Gene3D" id="3.40.50.720">
    <property type="entry name" value="NAD(P)-binding Rossmann-like Domain"/>
    <property type="match status" value="1"/>
</dbReference>
<comment type="caution">
    <text evidence="5">The sequence shown here is derived from an EMBL/GenBank/DDBJ whole genome shotgun (WGS) entry which is preliminary data.</text>
</comment>
<dbReference type="PANTHER" id="PTHR42879:SF2">
    <property type="entry name" value="3-OXOACYL-[ACYL-CARRIER-PROTEIN] REDUCTASE FABG"/>
    <property type="match status" value="1"/>
</dbReference>
<dbReference type="Proteomes" id="UP000076796">
    <property type="component" value="Unassembled WGS sequence"/>
</dbReference>
<dbReference type="PANTHER" id="PTHR42879">
    <property type="entry name" value="3-OXOACYL-(ACYL-CARRIER-PROTEIN) REDUCTASE"/>
    <property type="match status" value="1"/>
</dbReference>
<dbReference type="InterPro" id="IPR057326">
    <property type="entry name" value="KR_dom"/>
</dbReference>
<dbReference type="InterPro" id="IPR020904">
    <property type="entry name" value="Sc_DH/Rdtase_CS"/>
</dbReference>
<dbReference type="GO" id="GO:0032787">
    <property type="term" value="P:monocarboxylic acid metabolic process"/>
    <property type="evidence" value="ECO:0007669"/>
    <property type="project" value="UniProtKB-ARBA"/>
</dbReference>
<dbReference type="InterPro" id="IPR050259">
    <property type="entry name" value="SDR"/>
</dbReference>
<dbReference type="InterPro" id="IPR036291">
    <property type="entry name" value="NAD(P)-bd_dom_sf"/>
</dbReference>
<sequence>MNKTVLITGATRGIGRCLALRLARHGYRVAVNGTRQRGIDCVVEDIRQHGGEASGYCADVANPDEVTAMVNAIVTKYGNIDVLIHNAGNLRDRKCMNMTDEEWNSVIDVHLNGAFYCIRRVLPHMTEHGGDIVLMTSTAGLKGSVGQVNYSAAKAGMLGMVWTLSEELRRYRIRINAIAPAALTDMTRPVIEFLTEKYAQRNEPFPEHWKVGESDDVACFVKLLLEQPDTDLTGETFGVNGSDVTLWQKPSIIQKSGDAAAIFDSWRNRRGGGTC</sequence>
<evidence type="ECO:0000313" key="5">
    <source>
        <dbReference type="EMBL" id="KZS43268.1"/>
    </source>
</evidence>
<accession>A0A163DJH2</accession>
<dbReference type="RefSeq" id="WP_063480701.1">
    <property type="nucleotide sequence ID" value="NZ_CP147845.1"/>
</dbReference>
<dbReference type="FunFam" id="3.40.50.720:FF:000173">
    <property type="entry name" value="3-oxoacyl-[acyl-carrier protein] reductase"/>
    <property type="match status" value="1"/>
</dbReference>
<dbReference type="EMBL" id="LWMH01000003">
    <property type="protein sequence ID" value="KZS43268.1"/>
    <property type="molecule type" value="Genomic_DNA"/>
</dbReference>
<dbReference type="OrthoDB" id="5786478at2"/>
<keyword evidence="6" id="KW-1185">Reference proteome</keyword>
<organism evidence="5 6">
    <name type="scientific">Paenibacillus glucanolyticus</name>
    <dbReference type="NCBI Taxonomy" id="59843"/>
    <lineage>
        <taxon>Bacteria</taxon>
        <taxon>Bacillati</taxon>
        <taxon>Bacillota</taxon>
        <taxon>Bacilli</taxon>
        <taxon>Bacillales</taxon>
        <taxon>Paenibacillaceae</taxon>
        <taxon>Paenibacillus</taxon>
    </lineage>
</organism>
<keyword evidence="2" id="KW-0560">Oxidoreductase</keyword>
<proteinExistence type="inferred from homology"/>
<reference evidence="5" key="1">
    <citation type="journal article" date="2016" name="Genome Announc.">
        <title>Draft genomes of two strains of Paenibacillus glucanolyticus with capability to degrade lignocellulose.</title>
        <authorList>
            <person name="Mathews S.L."/>
            <person name="Pawlak J."/>
            <person name="Grunden A.M."/>
        </authorList>
    </citation>
    <scope>NUCLEOTIDE SEQUENCE [LARGE SCALE GENOMIC DNA]</scope>
    <source>
        <strain evidence="5">SLM1</strain>
    </source>
</reference>
<gene>
    <name evidence="5" type="ORF">AWU65_01215</name>
</gene>
<evidence type="ECO:0000256" key="3">
    <source>
        <dbReference type="RuleBase" id="RU000363"/>
    </source>
</evidence>
<dbReference type="SMART" id="SM00822">
    <property type="entry name" value="PKS_KR"/>
    <property type="match status" value="1"/>
</dbReference>
<dbReference type="Pfam" id="PF00106">
    <property type="entry name" value="adh_short"/>
    <property type="match status" value="1"/>
</dbReference>
<dbReference type="PROSITE" id="PS00061">
    <property type="entry name" value="ADH_SHORT"/>
    <property type="match status" value="1"/>
</dbReference>
<protein>
    <submittedName>
        <fullName evidence="5">3-oxoacyl-ACP reductase</fullName>
    </submittedName>
</protein>
<name>A0A163DJH2_9BACL</name>
<dbReference type="PRINTS" id="PR00080">
    <property type="entry name" value="SDRFAMILY"/>
</dbReference>
<feature type="domain" description="Ketoreductase" evidence="4">
    <location>
        <begin position="3"/>
        <end position="181"/>
    </location>
</feature>
<evidence type="ECO:0000256" key="1">
    <source>
        <dbReference type="ARBA" id="ARBA00006484"/>
    </source>
</evidence>
<comment type="similarity">
    <text evidence="1 3">Belongs to the short-chain dehydrogenases/reductases (SDR) family.</text>
</comment>
<dbReference type="GeneID" id="97555370"/>
<evidence type="ECO:0000313" key="6">
    <source>
        <dbReference type="Proteomes" id="UP000076796"/>
    </source>
</evidence>
<dbReference type="InterPro" id="IPR002347">
    <property type="entry name" value="SDR_fam"/>
</dbReference>
<dbReference type="GO" id="GO:0016491">
    <property type="term" value="F:oxidoreductase activity"/>
    <property type="evidence" value="ECO:0007669"/>
    <property type="project" value="UniProtKB-KW"/>
</dbReference>
<dbReference type="PRINTS" id="PR00081">
    <property type="entry name" value="GDHRDH"/>
</dbReference>